<evidence type="ECO:0000313" key="2">
    <source>
        <dbReference type="EMBL" id="KAJ8023011.1"/>
    </source>
</evidence>
<dbReference type="EMBL" id="JAIZAY010000020">
    <property type="protein sequence ID" value="KAJ8023011.1"/>
    <property type="molecule type" value="Genomic_DNA"/>
</dbReference>
<reference evidence="2" key="1">
    <citation type="submission" date="2021-10" db="EMBL/GenBank/DDBJ databases">
        <title>Tropical sea cucumber genome reveals ecological adaptation and Cuvierian tubules defense mechanism.</title>
        <authorList>
            <person name="Chen T."/>
        </authorList>
    </citation>
    <scope>NUCLEOTIDE SEQUENCE</scope>
    <source>
        <strain evidence="2">Nanhai2018</strain>
        <tissue evidence="2">Muscle</tissue>
    </source>
</reference>
<dbReference type="AlphaFoldDB" id="A0A9Q0YPT8"/>
<evidence type="ECO:0000256" key="1">
    <source>
        <dbReference type="SAM" id="MobiDB-lite"/>
    </source>
</evidence>
<keyword evidence="3" id="KW-1185">Reference proteome</keyword>
<organism evidence="2 3">
    <name type="scientific">Holothuria leucospilota</name>
    <name type="common">Black long sea cucumber</name>
    <name type="synonym">Mertensiothuria leucospilota</name>
    <dbReference type="NCBI Taxonomy" id="206669"/>
    <lineage>
        <taxon>Eukaryota</taxon>
        <taxon>Metazoa</taxon>
        <taxon>Echinodermata</taxon>
        <taxon>Eleutherozoa</taxon>
        <taxon>Echinozoa</taxon>
        <taxon>Holothuroidea</taxon>
        <taxon>Aspidochirotacea</taxon>
        <taxon>Aspidochirotida</taxon>
        <taxon>Holothuriidae</taxon>
        <taxon>Holothuria</taxon>
    </lineage>
</organism>
<evidence type="ECO:0000313" key="3">
    <source>
        <dbReference type="Proteomes" id="UP001152320"/>
    </source>
</evidence>
<accession>A0A9Q0YPT8</accession>
<sequence>MASTSQQTEQRMETIFPPFLEETELSKWLLQPEKEQQGQAVLKFQIFIPDDDPEIWLADNTGSYIDSQLPILPSYGSTPAQVSTVNLGSLLKTMDMISHSPNDQWLMCVRFDYFQQMSEQDDSEWLLSPSQQLMRSQEQEEEMEEGETISRLQEANHYTDPLVSQEVIKGHQSIQAGLKQAPRGKRGRGEPASQTSSQNTTSGKRTRKK</sequence>
<comment type="caution">
    <text evidence="2">The sequence shown here is derived from an EMBL/GenBank/DDBJ whole genome shotgun (WGS) entry which is preliminary data.</text>
</comment>
<gene>
    <name evidence="2" type="ORF">HOLleu_38068</name>
</gene>
<feature type="region of interest" description="Disordered" evidence="1">
    <location>
        <begin position="169"/>
        <end position="209"/>
    </location>
</feature>
<dbReference type="Proteomes" id="UP001152320">
    <property type="component" value="Chromosome 20"/>
</dbReference>
<protein>
    <submittedName>
        <fullName evidence="2">Uncharacterized protein</fullName>
    </submittedName>
</protein>
<dbReference type="OrthoDB" id="10603151at2759"/>
<proteinExistence type="predicted"/>
<feature type="compositionally biased region" description="Polar residues" evidence="1">
    <location>
        <begin position="192"/>
        <end position="203"/>
    </location>
</feature>
<name>A0A9Q0YPT8_HOLLE</name>